<proteinExistence type="predicted"/>
<organism evidence="1 2">
    <name type="scientific">Mycobacterium colombiense CECT 3035</name>
    <dbReference type="NCBI Taxonomy" id="1041522"/>
    <lineage>
        <taxon>Bacteria</taxon>
        <taxon>Bacillati</taxon>
        <taxon>Actinomycetota</taxon>
        <taxon>Actinomycetes</taxon>
        <taxon>Mycobacteriales</taxon>
        <taxon>Mycobacteriaceae</taxon>
        <taxon>Mycobacterium</taxon>
        <taxon>Mycobacterium avium complex (MAC)</taxon>
    </lineage>
</organism>
<protein>
    <submittedName>
        <fullName evidence="1">Uncharacterized protein</fullName>
    </submittedName>
</protein>
<name>J4SDF9_9MYCO</name>
<dbReference type="AlphaFoldDB" id="J4SDF9"/>
<comment type="caution">
    <text evidence="1">The sequence shown here is derived from an EMBL/GenBank/DDBJ whole genome shotgun (WGS) entry which is preliminary data.</text>
</comment>
<evidence type="ECO:0000313" key="2">
    <source>
        <dbReference type="Proteomes" id="UP000006455"/>
    </source>
</evidence>
<gene>
    <name evidence="1" type="ORF">MCOL_V222538</name>
</gene>
<dbReference type="EMBL" id="AFVW02000007">
    <property type="protein sequence ID" value="EJO86735.1"/>
    <property type="molecule type" value="Genomic_DNA"/>
</dbReference>
<dbReference type="Proteomes" id="UP000006455">
    <property type="component" value="Unassembled WGS sequence"/>
</dbReference>
<accession>J4SDF9</accession>
<sequence>MAASVARAIVPTHRRSAFADVDKQNAARMVTESLLLTSGFGPTLPPVACGATELSSAKTSLNGL</sequence>
<dbReference type="GeneID" id="58487684"/>
<dbReference type="RefSeq" id="WP_007775875.1">
    <property type="nucleotide sequence ID" value="NZ_AFVW02000007.1"/>
</dbReference>
<evidence type="ECO:0000313" key="1">
    <source>
        <dbReference type="EMBL" id="EJO86735.1"/>
    </source>
</evidence>
<reference evidence="1 2" key="1">
    <citation type="journal article" date="2011" name="J. Bacteriol.">
        <title>Genome sequence of the Mycobacterium colombiense type strain, CECT 3035.</title>
        <authorList>
            <person name="Gonzalez-Perez M."/>
            <person name="Murcia M.I."/>
            <person name="Landsman D."/>
            <person name="Jordan I.K."/>
            <person name="Marino-Ramirez L."/>
        </authorList>
    </citation>
    <scope>NUCLEOTIDE SEQUENCE [LARGE SCALE GENOMIC DNA]</scope>
    <source>
        <strain evidence="1 2">CECT 3035</strain>
    </source>
</reference>